<feature type="region of interest" description="Disordered" evidence="1">
    <location>
        <begin position="225"/>
        <end position="270"/>
    </location>
</feature>
<protein>
    <submittedName>
        <fullName evidence="3">Uncharacterized protein</fullName>
    </submittedName>
</protein>
<keyword evidence="2" id="KW-0732">Signal</keyword>
<dbReference type="PANTHER" id="PTHR35015:SF3">
    <property type="entry name" value="DELTA AND OSM-11-LIKE"/>
    <property type="match status" value="1"/>
</dbReference>
<feature type="region of interest" description="Disordered" evidence="1">
    <location>
        <begin position="410"/>
        <end position="434"/>
    </location>
</feature>
<feature type="region of interest" description="Disordered" evidence="1">
    <location>
        <begin position="155"/>
        <end position="174"/>
    </location>
</feature>
<comment type="caution">
    <text evidence="3">The sequence shown here is derived from an EMBL/GenBank/DDBJ whole genome shotgun (WGS) entry which is preliminary data.</text>
</comment>
<feature type="region of interest" description="Disordered" evidence="1">
    <location>
        <begin position="576"/>
        <end position="624"/>
    </location>
</feature>
<reference evidence="3 4" key="1">
    <citation type="submission" date="2023-08" db="EMBL/GenBank/DDBJ databases">
        <title>A Necator americanus chromosomal reference genome.</title>
        <authorList>
            <person name="Ilik V."/>
            <person name="Petrzelkova K.J."/>
            <person name="Pardy F."/>
            <person name="Fuh T."/>
            <person name="Niatou-Singa F.S."/>
            <person name="Gouil Q."/>
            <person name="Baker L."/>
            <person name="Ritchie M.E."/>
            <person name="Jex A.R."/>
            <person name="Gazzola D."/>
            <person name="Li H."/>
            <person name="Toshio Fujiwara R."/>
            <person name="Zhan B."/>
            <person name="Aroian R.V."/>
            <person name="Pafco B."/>
            <person name="Schwarz E.M."/>
        </authorList>
    </citation>
    <scope>NUCLEOTIDE SEQUENCE [LARGE SCALE GENOMIC DNA]</scope>
    <source>
        <strain evidence="3 4">Aroian</strain>
        <tissue evidence="3">Whole animal</tissue>
    </source>
</reference>
<dbReference type="InterPro" id="IPR053124">
    <property type="entry name" value="Notch_signaling_modulators"/>
</dbReference>
<evidence type="ECO:0000313" key="3">
    <source>
        <dbReference type="EMBL" id="KAK6743415.1"/>
    </source>
</evidence>
<feature type="signal peptide" evidence="2">
    <location>
        <begin position="1"/>
        <end position="16"/>
    </location>
</feature>
<feature type="compositionally biased region" description="Basic and acidic residues" evidence="1">
    <location>
        <begin position="261"/>
        <end position="270"/>
    </location>
</feature>
<keyword evidence="4" id="KW-1185">Reference proteome</keyword>
<evidence type="ECO:0000256" key="2">
    <source>
        <dbReference type="SAM" id="SignalP"/>
    </source>
</evidence>
<evidence type="ECO:0000256" key="1">
    <source>
        <dbReference type="SAM" id="MobiDB-lite"/>
    </source>
</evidence>
<feature type="compositionally biased region" description="Basic and acidic residues" evidence="1">
    <location>
        <begin position="600"/>
        <end position="621"/>
    </location>
</feature>
<feature type="chain" id="PRO_5045869561" evidence="2">
    <location>
        <begin position="17"/>
        <end position="731"/>
    </location>
</feature>
<dbReference type="PANTHER" id="PTHR35015">
    <property type="entry name" value="PROTEIN CBR-OSM-7-RELATED"/>
    <property type="match status" value="1"/>
</dbReference>
<organism evidence="3 4">
    <name type="scientific">Necator americanus</name>
    <name type="common">Human hookworm</name>
    <dbReference type="NCBI Taxonomy" id="51031"/>
    <lineage>
        <taxon>Eukaryota</taxon>
        <taxon>Metazoa</taxon>
        <taxon>Ecdysozoa</taxon>
        <taxon>Nematoda</taxon>
        <taxon>Chromadorea</taxon>
        <taxon>Rhabditida</taxon>
        <taxon>Rhabditina</taxon>
        <taxon>Rhabditomorpha</taxon>
        <taxon>Strongyloidea</taxon>
        <taxon>Ancylostomatidae</taxon>
        <taxon>Bunostominae</taxon>
        <taxon>Necator</taxon>
    </lineage>
</organism>
<name>A0ABR1D0Y4_NECAM</name>
<accession>A0ABR1D0Y4</accession>
<dbReference type="Proteomes" id="UP001303046">
    <property type="component" value="Unassembled WGS sequence"/>
</dbReference>
<sequence length="731" mass="82342">MTCYILFLGLISFSEAVSLSQVRIACAADPKLPFCDSHVLGHPVPSTAKPLQPSTKPSSVMDLGKELPGYTRDEQQQFFTWLIEDQKDEVTDSDVDTEELESSHHAHGDVGKYCAKYKPNFDHYCKKDKLEKLDGILPQFCSVYRSHCGVEDFPKPGPLLETKQPREEAAESPREAFTAAHFQHKFRSSHTKYCENFLKQYRELCNAGSTLGKAEEFCTSYRDSCDKQMSKSSSSSAFSKEIGDIEDVPEHEEAGGGAQPSEEKEEKDTRKDSRVARYCEKYWENFNFYCAGESTYENEKFCRSYRTNCPQKISSLKASPSFLGGKEKGGEFDGENVDNGGRPSLYLYKGTREEYCNKFAVNYEYYCKGESDDPQITAKFCPSYKKGCKDHIAGPPSPFNRPIPTRSTGRGLIDANFPDLERPEKGSRRRGRKRAGVKRRACTADCDEKIFPHCTQSCKCDYAYPFVQKFCNPPPLPFFLNTCRLWYGGCPKYERYHYASQFVYSKAEKGKKVELPANSKPFSVVSPNGERIPVVVRQPGINTVARDDPLRDTVDWASPVILIPEDFEPIAERMTHNATEGGRKDSLSGYQSKAGTTFSQKDRTLKDDAQRDSNSGDRAKDIPIVPSDSVFSNAIQQYGAFTDNSGILHRPRSRSPFTKPGLWEANPDNPHNRDHANKWYYHPESVNIDWLGGQLAWGAHWAVPAAGVGGTDGFSTVHFPTLVPHKVFWMT</sequence>
<feature type="compositionally biased region" description="Polar residues" evidence="1">
    <location>
        <begin position="588"/>
        <end position="599"/>
    </location>
</feature>
<feature type="compositionally biased region" description="Low complexity" evidence="1">
    <location>
        <begin position="230"/>
        <end position="240"/>
    </location>
</feature>
<evidence type="ECO:0000313" key="4">
    <source>
        <dbReference type="Proteomes" id="UP001303046"/>
    </source>
</evidence>
<gene>
    <name evidence="3" type="primary">Necator_chrIII.g11350</name>
    <name evidence="3" type="ORF">RB195_010585</name>
</gene>
<feature type="compositionally biased region" description="Basic and acidic residues" evidence="1">
    <location>
        <begin position="163"/>
        <end position="174"/>
    </location>
</feature>
<proteinExistence type="predicted"/>
<feature type="compositionally biased region" description="Basic and acidic residues" evidence="1">
    <location>
        <begin position="576"/>
        <end position="586"/>
    </location>
</feature>
<dbReference type="EMBL" id="JAVFWL010000003">
    <property type="protein sequence ID" value="KAK6743415.1"/>
    <property type="molecule type" value="Genomic_DNA"/>
</dbReference>